<dbReference type="InterPro" id="IPR015424">
    <property type="entry name" value="PyrdxlP-dep_Trfase"/>
</dbReference>
<dbReference type="Gene3D" id="3.40.640.10">
    <property type="entry name" value="Type I PLP-dependent aspartate aminotransferase-like (Major domain)"/>
    <property type="match status" value="1"/>
</dbReference>
<reference evidence="2" key="3">
    <citation type="submission" date="2025-08" db="UniProtKB">
        <authorList>
            <consortium name="Ensembl"/>
        </authorList>
    </citation>
    <scope>IDENTIFICATION</scope>
</reference>
<dbReference type="HOGENOM" id="CLU_1880030_0_0_1"/>
<dbReference type="Proteomes" id="UP000008144">
    <property type="component" value="Chromosome 10"/>
</dbReference>
<name>F7BF63_CIOIN</name>
<dbReference type="GeneTree" id="ENSGT00940000157051"/>
<dbReference type="STRING" id="7719.ENSCINP00000026988"/>
<dbReference type="AlphaFoldDB" id="F7BF63"/>
<dbReference type="SUPFAM" id="SSF53383">
    <property type="entry name" value="PLP-dependent transferases"/>
    <property type="match status" value="1"/>
</dbReference>
<dbReference type="PANTHER" id="PTHR14237">
    <property type="entry name" value="MOLYBDOPTERIN COFACTOR SULFURASE MOSC"/>
    <property type="match status" value="1"/>
</dbReference>
<reference evidence="3" key="1">
    <citation type="journal article" date="2002" name="Science">
        <title>The draft genome of Ciona intestinalis: insights into chordate and vertebrate origins.</title>
        <authorList>
            <person name="Dehal P."/>
            <person name="Satou Y."/>
            <person name="Campbell R.K."/>
            <person name="Chapman J."/>
            <person name="Degnan B."/>
            <person name="De Tomaso A."/>
            <person name="Davidson B."/>
            <person name="Di Gregorio A."/>
            <person name="Gelpke M."/>
            <person name="Goodstein D.M."/>
            <person name="Harafuji N."/>
            <person name="Hastings K.E."/>
            <person name="Ho I."/>
            <person name="Hotta K."/>
            <person name="Huang W."/>
            <person name="Kawashima T."/>
            <person name="Lemaire P."/>
            <person name="Martinez D."/>
            <person name="Meinertzhagen I.A."/>
            <person name="Necula S."/>
            <person name="Nonaka M."/>
            <person name="Putnam N."/>
            <person name="Rash S."/>
            <person name="Saiga H."/>
            <person name="Satake M."/>
            <person name="Terry A."/>
            <person name="Yamada L."/>
            <person name="Wang H.G."/>
            <person name="Awazu S."/>
            <person name="Azumi K."/>
            <person name="Boore J."/>
            <person name="Branno M."/>
            <person name="Chin-Bow S."/>
            <person name="DeSantis R."/>
            <person name="Doyle S."/>
            <person name="Francino P."/>
            <person name="Keys D.N."/>
            <person name="Haga S."/>
            <person name="Hayashi H."/>
            <person name="Hino K."/>
            <person name="Imai K.S."/>
            <person name="Inaba K."/>
            <person name="Kano S."/>
            <person name="Kobayashi K."/>
            <person name="Kobayashi M."/>
            <person name="Lee B.I."/>
            <person name="Makabe K.W."/>
            <person name="Manohar C."/>
            <person name="Matassi G."/>
            <person name="Medina M."/>
            <person name="Mochizuki Y."/>
            <person name="Mount S."/>
            <person name="Morishita T."/>
            <person name="Miura S."/>
            <person name="Nakayama A."/>
            <person name="Nishizaka S."/>
            <person name="Nomoto H."/>
            <person name="Ohta F."/>
            <person name="Oishi K."/>
            <person name="Rigoutsos I."/>
            <person name="Sano M."/>
            <person name="Sasaki A."/>
            <person name="Sasakura Y."/>
            <person name="Shoguchi E."/>
            <person name="Shin-i T."/>
            <person name="Spagnuolo A."/>
            <person name="Stainier D."/>
            <person name="Suzuki M.M."/>
            <person name="Tassy O."/>
            <person name="Takatori N."/>
            <person name="Tokuoka M."/>
            <person name="Yagi K."/>
            <person name="Yoshizaki F."/>
            <person name="Wada S."/>
            <person name="Zhang C."/>
            <person name="Hyatt P.D."/>
            <person name="Larimer F."/>
            <person name="Detter C."/>
            <person name="Doggett N."/>
            <person name="Glavina T."/>
            <person name="Hawkins T."/>
            <person name="Richardson P."/>
            <person name="Lucas S."/>
            <person name="Kohara Y."/>
            <person name="Levine M."/>
            <person name="Satoh N."/>
            <person name="Rokhsar D.S."/>
        </authorList>
    </citation>
    <scope>NUCLEOTIDE SEQUENCE [LARGE SCALE GENOMIC DNA]</scope>
</reference>
<accession>F7BF63</accession>
<organism evidence="2 3">
    <name type="scientific">Ciona intestinalis</name>
    <name type="common">Transparent sea squirt</name>
    <name type="synonym">Ascidia intestinalis</name>
    <dbReference type="NCBI Taxonomy" id="7719"/>
    <lineage>
        <taxon>Eukaryota</taxon>
        <taxon>Metazoa</taxon>
        <taxon>Chordata</taxon>
        <taxon>Tunicata</taxon>
        <taxon>Ascidiacea</taxon>
        <taxon>Phlebobranchia</taxon>
        <taxon>Cionidae</taxon>
        <taxon>Ciona</taxon>
    </lineage>
</organism>
<sequence>MRFPKSVSNMGDIKEFQPKYIGSEKDGKFLNNNQNNNLHSGNGEELSHLFAYPAQSNFSGRKYPLGWIRSVRNGLLGNVLKVGGSWYTMLDAAAFVTSSKLDLKEYPADFVSMSFYKMFGFPTGIGALLVRNTSAR</sequence>
<proteinExistence type="predicted"/>
<protein>
    <recommendedName>
        <fullName evidence="1">Aminotransferase class V domain-containing protein</fullName>
    </recommendedName>
</protein>
<dbReference type="InterPro" id="IPR015421">
    <property type="entry name" value="PyrdxlP-dep_Trfase_major"/>
</dbReference>
<dbReference type="PANTHER" id="PTHR14237:SF80">
    <property type="entry name" value="MOLYBDENUM COFACTOR SULFURASE"/>
    <property type="match status" value="1"/>
</dbReference>
<feature type="domain" description="Aminotransferase class V" evidence="1">
    <location>
        <begin position="86"/>
        <end position="133"/>
    </location>
</feature>
<evidence type="ECO:0000313" key="2">
    <source>
        <dbReference type="Ensembl" id="ENSCINP00000026988.2"/>
    </source>
</evidence>
<dbReference type="InParanoid" id="F7BF63"/>
<evidence type="ECO:0000313" key="3">
    <source>
        <dbReference type="Proteomes" id="UP000008144"/>
    </source>
</evidence>
<dbReference type="EMBL" id="EAAA01000441">
    <property type="status" value="NOT_ANNOTATED_CDS"/>
    <property type="molecule type" value="Genomic_DNA"/>
</dbReference>
<evidence type="ECO:0000259" key="1">
    <source>
        <dbReference type="Pfam" id="PF00266"/>
    </source>
</evidence>
<reference evidence="2" key="2">
    <citation type="journal article" date="2008" name="Genome Biol.">
        <title>Improved genome assembly and evidence-based global gene model set for the chordate Ciona intestinalis: new insight into intron and operon populations.</title>
        <authorList>
            <person name="Satou Y."/>
            <person name="Mineta K."/>
            <person name="Ogasawara M."/>
            <person name="Sasakura Y."/>
            <person name="Shoguchi E."/>
            <person name="Ueno K."/>
            <person name="Yamada L."/>
            <person name="Matsumoto J."/>
            <person name="Wasserscheid J."/>
            <person name="Dewar K."/>
            <person name="Wiley G.B."/>
            <person name="Macmil S.L."/>
            <person name="Roe B.A."/>
            <person name="Zeller R.W."/>
            <person name="Hastings K.E."/>
            <person name="Lemaire P."/>
            <person name="Lindquist E."/>
            <person name="Endo T."/>
            <person name="Hotta K."/>
            <person name="Inaba K."/>
        </authorList>
    </citation>
    <scope>NUCLEOTIDE SEQUENCE [LARGE SCALE GENOMIC DNA]</scope>
    <source>
        <strain evidence="2">wild type</strain>
    </source>
</reference>
<keyword evidence="3" id="KW-1185">Reference proteome</keyword>
<dbReference type="Ensembl" id="ENSCINT00000027234.2">
    <property type="protein sequence ID" value="ENSCINP00000026988.2"/>
    <property type="gene ID" value="ENSCING00000005221.3"/>
</dbReference>
<dbReference type="InterPro" id="IPR000192">
    <property type="entry name" value="Aminotrans_V_dom"/>
</dbReference>
<reference evidence="2" key="4">
    <citation type="submission" date="2025-09" db="UniProtKB">
        <authorList>
            <consortium name="Ensembl"/>
        </authorList>
    </citation>
    <scope>IDENTIFICATION</scope>
</reference>
<dbReference type="Pfam" id="PF00266">
    <property type="entry name" value="Aminotran_5"/>
    <property type="match status" value="1"/>
</dbReference>